<organism evidence="4 5">
    <name type="scientific">Coniochaeta hoffmannii</name>
    <dbReference type="NCBI Taxonomy" id="91930"/>
    <lineage>
        <taxon>Eukaryota</taxon>
        <taxon>Fungi</taxon>
        <taxon>Dikarya</taxon>
        <taxon>Ascomycota</taxon>
        <taxon>Pezizomycotina</taxon>
        <taxon>Sordariomycetes</taxon>
        <taxon>Sordariomycetidae</taxon>
        <taxon>Coniochaetales</taxon>
        <taxon>Coniochaetaceae</taxon>
        <taxon>Coniochaeta</taxon>
    </lineage>
</organism>
<gene>
    <name evidence="4" type="ORF">NKR19_g5496</name>
</gene>
<feature type="region of interest" description="Disordered" evidence="2">
    <location>
        <begin position="176"/>
        <end position="315"/>
    </location>
</feature>
<dbReference type="Pfam" id="PF13758">
    <property type="entry name" value="Prefoldin_3"/>
    <property type="match status" value="1"/>
</dbReference>
<dbReference type="GO" id="GO:0000122">
    <property type="term" value="P:negative regulation of transcription by RNA polymerase II"/>
    <property type="evidence" value="ECO:0007669"/>
    <property type="project" value="TreeGrafter"/>
</dbReference>
<evidence type="ECO:0000313" key="4">
    <source>
        <dbReference type="EMBL" id="KAJ9149727.1"/>
    </source>
</evidence>
<dbReference type="GO" id="GO:0003682">
    <property type="term" value="F:chromatin binding"/>
    <property type="evidence" value="ECO:0007669"/>
    <property type="project" value="TreeGrafter"/>
</dbReference>
<dbReference type="EMBL" id="JANBVN010000076">
    <property type="protein sequence ID" value="KAJ9149727.1"/>
    <property type="molecule type" value="Genomic_DNA"/>
</dbReference>
<feature type="compositionally biased region" description="Basic and acidic residues" evidence="2">
    <location>
        <begin position="261"/>
        <end position="272"/>
    </location>
</feature>
<feature type="domain" description="DUF3835" evidence="3">
    <location>
        <begin position="543"/>
        <end position="618"/>
    </location>
</feature>
<feature type="coiled-coil region" evidence="1">
    <location>
        <begin position="92"/>
        <end position="126"/>
    </location>
</feature>
<name>A0AA38RJB4_9PEZI</name>
<evidence type="ECO:0000256" key="1">
    <source>
        <dbReference type="SAM" id="Coils"/>
    </source>
</evidence>
<reference evidence="4" key="1">
    <citation type="submission" date="2022-07" db="EMBL/GenBank/DDBJ databases">
        <title>Fungi with potential for degradation of polypropylene.</title>
        <authorList>
            <person name="Gostincar C."/>
        </authorList>
    </citation>
    <scope>NUCLEOTIDE SEQUENCE</scope>
    <source>
        <strain evidence="4">EXF-13287</strain>
    </source>
</reference>
<accession>A0AA38RJB4</accession>
<feature type="compositionally biased region" description="Basic residues" evidence="2">
    <location>
        <begin position="609"/>
        <end position="621"/>
    </location>
</feature>
<dbReference type="GO" id="GO:0019212">
    <property type="term" value="F:phosphatase inhibitor activity"/>
    <property type="evidence" value="ECO:0007669"/>
    <property type="project" value="TreeGrafter"/>
</dbReference>
<dbReference type="SUPFAM" id="SSF46579">
    <property type="entry name" value="Prefoldin"/>
    <property type="match status" value="1"/>
</dbReference>
<dbReference type="InterPro" id="IPR039553">
    <property type="entry name" value="Prefoldin-like"/>
</dbReference>
<keyword evidence="1" id="KW-0175">Coiled coil</keyword>
<dbReference type="GO" id="GO:0003714">
    <property type="term" value="F:transcription corepressor activity"/>
    <property type="evidence" value="ECO:0007669"/>
    <property type="project" value="TreeGrafter"/>
</dbReference>
<feature type="region of interest" description="Disordered" evidence="2">
    <location>
        <begin position="330"/>
        <end position="372"/>
    </location>
</feature>
<feature type="region of interest" description="Disordered" evidence="2">
    <location>
        <begin position="417"/>
        <end position="560"/>
    </location>
</feature>
<evidence type="ECO:0000313" key="5">
    <source>
        <dbReference type="Proteomes" id="UP001174691"/>
    </source>
</evidence>
<dbReference type="InterPro" id="IPR052255">
    <property type="entry name" value="RNA_pol_II_subunit5-mediator"/>
</dbReference>
<proteinExistence type="predicted"/>
<dbReference type="InterPro" id="IPR024325">
    <property type="entry name" value="DUF3835"/>
</dbReference>
<dbReference type="PANTHER" id="PTHR15111">
    <property type="entry name" value="RNA POLYMERASE II SUBUNIT 5-MEDIATING PROTEIN NNX3"/>
    <property type="match status" value="1"/>
</dbReference>
<dbReference type="Pfam" id="PF12927">
    <property type="entry name" value="DUF3835"/>
    <property type="match status" value="1"/>
</dbReference>
<feature type="compositionally biased region" description="Acidic residues" evidence="2">
    <location>
        <begin position="336"/>
        <end position="366"/>
    </location>
</feature>
<protein>
    <recommendedName>
        <fullName evidence="3">DUF3835 domain-containing protein</fullName>
    </recommendedName>
</protein>
<evidence type="ECO:0000256" key="2">
    <source>
        <dbReference type="SAM" id="MobiDB-lite"/>
    </source>
</evidence>
<feature type="region of interest" description="Disordered" evidence="2">
    <location>
        <begin position="599"/>
        <end position="621"/>
    </location>
</feature>
<dbReference type="Proteomes" id="UP001174691">
    <property type="component" value="Unassembled WGS sequence"/>
</dbReference>
<sequence length="621" mass="69346">MSQTRDITRDLERHRQVLEETVSNLRKSLAVWENWYIEYSHLKEEVTTLPEQPPSPKSLARIRRDFTSDLITKKEINEIFGKNDLKKPEQILSVLTRRIDYVERNVETLEKQLEQAENKLAASSVIAEPDGAVDEESGLPITDIIEEIDEEGNVVNFRLQTGGDVGPKVLEALKKAGVDPLEEPEEKDAEARESQEAPKERPQEPLAESKPEVQPVADSRSAAELQPKKANGTAPAQETADEEPTQNDKKAGKRKSVSFAERLEVSEFSNDHDAEDQQMSRSAQRLEAIMQQARELENMPLDSATVPEDESEEDARLRRDMLAYSASEIGPIVAELEIDEGGSDEDDDDDDEDYDFDYTEDEESEDELGRTKHSVITDDYIKRMQELEKRLGVESAFATERAQQLEIPVEGLGQIRVVRPTSDEAPKPTQASKPKAEKPAKKGVRFAEELDIADDTKPTTVLPERPAPKKAPEVNPVSEVITERAGSKPTAPPPAAPTKKSSRFKKDRAAGAHTVPLGPLNAPVRFLDEDRSVAPSGPEGKTLADGVLEREPTATPKDPDELDAALLHQEAAVEYHRMRNRMIQREGGFNKEDDRVIVPLDEEEGGPKKMSRFKAARLSRQ</sequence>
<feature type="compositionally biased region" description="Basic and acidic residues" evidence="2">
    <location>
        <begin position="434"/>
        <end position="448"/>
    </location>
</feature>
<comment type="caution">
    <text evidence="4">The sequence shown here is derived from an EMBL/GenBank/DDBJ whole genome shotgun (WGS) entry which is preliminary data.</text>
</comment>
<keyword evidence="5" id="KW-1185">Reference proteome</keyword>
<evidence type="ECO:0000259" key="3">
    <source>
        <dbReference type="Pfam" id="PF12927"/>
    </source>
</evidence>
<feature type="compositionally biased region" description="Basic and acidic residues" evidence="2">
    <location>
        <begin position="189"/>
        <end position="211"/>
    </location>
</feature>
<dbReference type="AlphaFoldDB" id="A0AA38RJB4"/>
<dbReference type="PANTHER" id="PTHR15111:SF0">
    <property type="entry name" value="UNCONVENTIONAL PREFOLDIN RPB5 INTERACTOR 1"/>
    <property type="match status" value="1"/>
</dbReference>